<feature type="signal peptide" evidence="2">
    <location>
        <begin position="1"/>
        <end position="24"/>
    </location>
</feature>
<name>A0ABD3KP21_EUCGL</name>
<keyword evidence="4" id="KW-1185">Reference proteome</keyword>
<evidence type="ECO:0000313" key="4">
    <source>
        <dbReference type="Proteomes" id="UP001634007"/>
    </source>
</evidence>
<dbReference type="EMBL" id="JBJKBG010000005">
    <property type="protein sequence ID" value="KAL3740054.1"/>
    <property type="molecule type" value="Genomic_DNA"/>
</dbReference>
<gene>
    <name evidence="3" type="ORF">ACJRO7_021347</name>
</gene>
<proteinExistence type="predicted"/>
<evidence type="ECO:0000256" key="2">
    <source>
        <dbReference type="SAM" id="SignalP"/>
    </source>
</evidence>
<dbReference type="PANTHER" id="PTHR35274:SF2">
    <property type="entry name" value="E6-LIKE PROTEIN"/>
    <property type="match status" value="1"/>
</dbReference>
<feature type="compositionally biased region" description="Basic and acidic residues" evidence="1">
    <location>
        <begin position="217"/>
        <end position="230"/>
    </location>
</feature>
<keyword evidence="2" id="KW-0732">Signal</keyword>
<feature type="compositionally biased region" description="Low complexity" evidence="1">
    <location>
        <begin position="162"/>
        <end position="183"/>
    </location>
</feature>
<evidence type="ECO:0000313" key="3">
    <source>
        <dbReference type="EMBL" id="KAL3740054.1"/>
    </source>
</evidence>
<accession>A0ABD3KP21</accession>
<protein>
    <submittedName>
        <fullName evidence="3">Uncharacterized protein</fullName>
    </submittedName>
</protein>
<evidence type="ECO:0000256" key="1">
    <source>
        <dbReference type="SAM" id="MobiDB-lite"/>
    </source>
</evidence>
<feature type="chain" id="PRO_5044746240" evidence="2">
    <location>
        <begin position="25"/>
        <end position="238"/>
    </location>
</feature>
<dbReference type="PANTHER" id="PTHR35274">
    <property type="entry name" value="E6-LIKE PROTEIN"/>
    <property type="match status" value="1"/>
</dbReference>
<dbReference type="AlphaFoldDB" id="A0ABD3KP21"/>
<feature type="region of interest" description="Disordered" evidence="1">
    <location>
        <begin position="147"/>
        <end position="238"/>
    </location>
</feature>
<feature type="compositionally biased region" description="Polar residues" evidence="1">
    <location>
        <begin position="184"/>
        <end position="193"/>
    </location>
</feature>
<dbReference type="InterPro" id="IPR040290">
    <property type="entry name" value="Prot_E6-like"/>
</dbReference>
<organism evidence="3 4">
    <name type="scientific">Eucalyptus globulus</name>
    <name type="common">Tasmanian blue gum</name>
    <dbReference type="NCBI Taxonomy" id="34317"/>
    <lineage>
        <taxon>Eukaryota</taxon>
        <taxon>Viridiplantae</taxon>
        <taxon>Streptophyta</taxon>
        <taxon>Embryophyta</taxon>
        <taxon>Tracheophyta</taxon>
        <taxon>Spermatophyta</taxon>
        <taxon>Magnoliopsida</taxon>
        <taxon>eudicotyledons</taxon>
        <taxon>Gunneridae</taxon>
        <taxon>Pentapetalae</taxon>
        <taxon>rosids</taxon>
        <taxon>malvids</taxon>
        <taxon>Myrtales</taxon>
        <taxon>Myrtaceae</taxon>
        <taxon>Myrtoideae</taxon>
        <taxon>Eucalypteae</taxon>
        <taxon>Eucalyptus</taxon>
    </lineage>
</organism>
<dbReference type="Proteomes" id="UP001634007">
    <property type="component" value="Unassembled WGS sequence"/>
</dbReference>
<comment type="caution">
    <text evidence="3">The sequence shown here is derived from an EMBL/GenBank/DDBJ whole genome shotgun (WGS) entry which is preliminary data.</text>
</comment>
<reference evidence="3 4" key="1">
    <citation type="submission" date="2024-11" db="EMBL/GenBank/DDBJ databases">
        <title>Chromosome-level genome assembly of Eucalyptus globulus Labill. provides insights into its genome evolution.</title>
        <authorList>
            <person name="Li X."/>
        </authorList>
    </citation>
    <scope>NUCLEOTIDE SEQUENCE [LARGE SCALE GENOMIC DNA]</scope>
    <source>
        <strain evidence="3">CL2024</strain>
        <tissue evidence="3">Fresh tender leaves</tissue>
    </source>
</reference>
<feature type="region of interest" description="Disordered" evidence="1">
    <location>
        <begin position="38"/>
        <end position="64"/>
    </location>
</feature>
<feature type="compositionally biased region" description="Basic and acidic residues" evidence="1">
    <location>
        <begin position="38"/>
        <end position="55"/>
    </location>
</feature>
<sequence>MAVLAHTFTGLLLLSLSLAISAEAIVFKERESFSKFTDANERETLKKQEDKEQQPTHHPQTQNGYDLYRHEEEMIKNTPATATSTSTGNHPYKTTMPDYSFYSYPYGNFENSNSYYNDRSYDRRSNNCYNKDAYVTYQRGQARDTYMPEEQNFGGNTRLQDSSYTTTTTTITTTTTSSSSGSSRGTNERNNYYTDGIQIGGPRRPNGGRSRRRNGGRNREEKTHAPERPAEGTCESPL</sequence>